<dbReference type="Proteomes" id="UP001496627">
    <property type="component" value="Unassembled WGS sequence"/>
</dbReference>
<dbReference type="EMBL" id="JBEAAL010000015">
    <property type="protein sequence ID" value="MEQ1407024.1"/>
    <property type="molecule type" value="Genomic_DNA"/>
</dbReference>
<comment type="similarity">
    <text evidence="2">Belongs to the bacterial solute-binding protein 1 family.</text>
</comment>
<dbReference type="PROSITE" id="PS51318">
    <property type="entry name" value="TAT"/>
    <property type="match status" value="1"/>
</dbReference>
<accession>A0ABV0M568</accession>
<keyword evidence="4" id="KW-0732">Signal</keyword>
<dbReference type="RefSeq" id="WP_037152051.1">
    <property type="nucleotide sequence ID" value="NZ_JBEAAL010000015.1"/>
</dbReference>
<evidence type="ECO:0000256" key="1">
    <source>
        <dbReference type="ARBA" id="ARBA00004418"/>
    </source>
</evidence>
<feature type="signal peptide" evidence="4">
    <location>
        <begin position="1"/>
        <end position="32"/>
    </location>
</feature>
<evidence type="ECO:0000313" key="5">
    <source>
        <dbReference type="EMBL" id="MEQ1407024.1"/>
    </source>
</evidence>
<proteinExistence type="inferred from homology"/>
<dbReference type="InterPro" id="IPR006059">
    <property type="entry name" value="SBP"/>
</dbReference>
<name>A0ABV0M568_9HYPH</name>
<comment type="subcellular location">
    <subcellularLocation>
        <location evidence="1">Periplasm</location>
    </subcellularLocation>
</comment>
<organism evidence="5 6">
    <name type="scientific">Neorhizobium phenanthreniclasticum</name>
    <dbReference type="NCBI Taxonomy" id="3157917"/>
    <lineage>
        <taxon>Bacteria</taxon>
        <taxon>Pseudomonadati</taxon>
        <taxon>Pseudomonadota</taxon>
        <taxon>Alphaproteobacteria</taxon>
        <taxon>Hyphomicrobiales</taxon>
        <taxon>Rhizobiaceae</taxon>
        <taxon>Rhizobium/Agrobacterium group</taxon>
        <taxon>Neorhizobium</taxon>
    </lineage>
</organism>
<evidence type="ECO:0000256" key="2">
    <source>
        <dbReference type="ARBA" id="ARBA00008520"/>
    </source>
</evidence>
<comment type="caution">
    <text evidence="5">The sequence shown here is derived from an EMBL/GenBank/DDBJ whole genome shotgun (WGS) entry which is preliminary data.</text>
</comment>
<evidence type="ECO:0000313" key="6">
    <source>
        <dbReference type="Proteomes" id="UP001496627"/>
    </source>
</evidence>
<evidence type="ECO:0000256" key="3">
    <source>
        <dbReference type="ARBA" id="ARBA00022764"/>
    </source>
</evidence>
<evidence type="ECO:0000256" key="4">
    <source>
        <dbReference type="SAM" id="SignalP"/>
    </source>
</evidence>
<dbReference type="InterPro" id="IPR050490">
    <property type="entry name" value="Bact_solute-bd_prot1"/>
</dbReference>
<dbReference type="InterPro" id="IPR006311">
    <property type="entry name" value="TAT_signal"/>
</dbReference>
<keyword evidence="3" id="KW-0574">Periplasm</keyword>
<reference evidence="5 6" key="1">
    <citation type="submission" date="2024-05" db="EMBL/GenBank/DDBJ databases">
        <title>Neorhizobium sp. Rsf11, a plant growth promoting and heavy metal resistant PAH-degrader.</title>
        <authorList>
            <person name="Golubev S.N."/>
            <person name="Muratova A.Y."/>
            <person name="Markelova M.I."/>
        </authorList>
    </citation>
    <scope>NUCLEOTIDE SEQUENCE [LARGE SCALE GENOMIC DNA]</scope>
    <source>
        <strain evidence="5 6">Rsf11</strain>
    </source>
</reference>
<gene>
    <name evidence="5" type="ORF">ABK249_19015</name>
</gene>
<dbReference type="Gene3D" id="3.40.190.10">
    <property type="entry name" value="Periplasmic binding protein-like II"/>
    <property type="match status" value="2"/>
</dbReference>
<feature type="chain" id="PRO_5045334731" evidence="4">
    <location>
        <begin position="33"/>
        <end position="430"/>
    </location>
</feature>
<protein>
    <submittedName>
        <fullName evidence="5">Extracellular solute-binding protein</fullName>
    </submittedName>
</protein>
<dbReference type="SUPFAM" id="SSF53850">
    <property type="entry name" value="Periplasmic binding protein-like II"/>
    <property type="match status" value="1"/>
</dbReference>
<dbReference type="PANTHER" id="PTHR43649:SF12">
    <property type="entry name" value="DIACETYLCHITOBIOSE BINDING PROTEIN DASA"/>
    <property type="match status" value="1"/>
</dbReference>
<keyword evidence="6" id="KW-1185">Reference proteome</keyword>
<dbReference type="Pfam" id="PF01547">
    <property type="entry name" value="SBP_bac_1"/>
    <property type="match status" value="1"/>
</dbReference>
<sequence length="430" mass="46686">MSDKVFTNITRRGFLGTALGGAAMLAAGPSFAAGKTLNVLSHKVHQTVLGSGDGDLLKDWRSGNDADIVWTTFDSNPLQDRLFREASLNTTDFNVGYIVDNRPTKQIAAMFEPLDSYLEKDAIEDFGDIAPGLVQGMTVDGKLIGIPVRHATQGLFYNEALLEEQGISAPPTTLEELVEQAQRLTFTSKAGTPVAGMVLASDLAVFPVMFARAFGGDFINAKFELLPNPEAMEKGLTVLRKMFESGALPRSYATTKNDDQVTWLQQGRAAFTVLPFARNAQLNNKEQSKFPGKIKAIEFPISSDLKGKVPMSSIVEAWGMVIPANSKDKELSWKFIKEVSSKRVTLGMARNGNGPVRVSTYADQSFVNNPVAAVEAEVLKNARGAFPPFPEAARAQSIFLEEVQLAVLGRKEIKEAVASIATRVKPLMQA</sequence>
<dbReference type="PANTHER" id="PTHR43649">
    <property type="entry name" value="ARABINOSE-BINDING PROTEIN-RELATED"/>
    <property type="match status" value="1"/>
</dbReference>